<evidence type="ECO:0000256" key="9">
    <source>
        <dbReference type="ARBA" id="ARBA00022840"/>
    </source>
</evidence>
<dbReference type="GO" id="GO:0008803">
    <property type="term" value="F:bis(5'-nucleosyl)-tetraphosphatase (symmetrical) activity"/>
    <property type="evidence" value="ECO:0007669"/>
    <property type="project" value="UniProtKB-EC"/>
</dbReference>
<evidence type="ECO:0000256" key="8">
    <source>
        <dbReference type="ARBA" id="ARBA00022801"/>
    </source>
</evidence>
<dbReference type="Pfam" id="PF01467">
    <property type="entry name" value="CTP_transf_like"/>
    <property type="match status" value="1"/>
</dbReference>
<comment type="function">
    <text evidence="1 14">Catalyzes the reversible adenylation of nicotinate mononucleotide (NaMN) to nicotinic acid adenine dinucleotide (NaAD).</text>
</comment>
<dbReference type="NCBIfam" id="NF005519">
    <property type="entry name" value="PRK07152.1"/>
    <property type="match status" value="1"/>
</dbReference>
<keyword evidence="11 14" id="KW-0520">NAD</keyword>
<dbReference type="EC" id="2.7.7.18" evidence="14"/>
<dbReference type="PANTHER" id="PTHR39321:SF3">
    <property type="entry name" value="PHOSPHOPANTETHEINE ADENYLYLTRANSFERASE"/>
    <property type="match status" value="1"/>
</dbReference>
<keyword evidence="3 14" id="KW-0662">Pyridine nucleotide biosynthesis</keyword>
<evidence type="ECO:0000256" key="7">
    <source>
        <dbReference type="ARBA" id="ARBA00022741"/>
    </source>
</evidence>
<dbReference type="UniPathway" id="UPA00253">
    <property type="reaction ID" value="UER00332"/>
</dbReference>
<dbReference type="SUPFAM" id="SSF109604">
    <property type="entry name" value="HD-domain/PDEase-like"/>
    <property type="match status" value="1"/>
</dbReference>
<dbReference type="NCBIfam" id="TIGR00488">
    <property type="entry name" value="bis(5'-nucleosyl)-tetraphosphatase (symmetrical) YqeK"/>
    <property type="match status" value="1"/>
</dbReference>
<evidence type="ECO:0000313" key="17">
    <source>
        <dbReference type="Proteomes" id="UP000323144"/>
    </source>
</evidence>
<protein>
    <recommendedName>
        <fullName evidence="14">Probable nicotinate-nucleotide adenylyltransferase</fullName>
        <ecNumber evidence="14">2.7.7.18</ecNumber>
    </recommendedName>
    <alternativeName>
        <fullName evidence="14">Deamido-NAD(+) diphosphorylase</fullName>
    </alternativeName>
    <alternativeName>
        <fullName evidence="14">Deamido-NAD(+) pyrophosphorylase</fullName>
    </alternativeName>
    <alternativeName>
        <fullName evidence="14">Nicotinate mononucleotide adenylyltransferase</fullName>
        <shortName evidence="14">NaMN adenylyltransferase</shortName>
    </alternativeName>
</protein>
<evidence type="ECO:0000256" key="5">
    <source>
        <dbReference type="ARBA" id="ARBA00022695"/>
    </source>
</evidence>
<keyword evidence="6" id="KW-0479">Metal-binding</keyword>
<name>A0A5B9Y7F2_9MOLU</name>
<gene>
    <name evidence="14 16" type="primary">nadD</name>
    <name evidence="16" type="ORF">SCHIN_v1c08370</name>
</gene>
<evidence type="ECO:0000256" key="4">
    <source>
        <dbReference type="ARBA" id="ARBA00022679"/>
    </source>
</evidence>
<dbReference type="InterPro" id="IPR005248">
    <property type="entry name" value="NadD/NMNAT"/>
</dbReference>
<dbReference type="Gene3D" id="3.40.50.620">
    <property type="entry name" value="HUPs"/>
    <property type="match status" value="1"/>
</dbReference>
<dbReference type="NCBIfam" id="TIGR00125">
    <property type="entry name" value="cyt_tran_rel"/>
    <property type="match status" value="1"/>
</dbReference>
<dbReference type="RefSeq" id="WP_166508403.1">
    <property type="nucleotide sequence ID" value="NZ_CP043026.1"/>
</dbReference>
<dbReference type="NCBIfam" id="TIGR00482">
    <property type="entry name" value="nicotinate (nicotinamide) nucleotide adenylyltransferase"/>
    <property type="match status" value="1"/>
</dbReference>
<evidence type="ECO:0000259" key="15">
    <source>
        <dbReference type="SMART" id="SM00471"/>
    </source>
</evidence>
<comment type="catalytic activity">
    <reaction evidence="13">
        <text>P(1),P(4)-bis(5'-adenosyl) tetraphosphate + H2O = 2 ADP + 2 H(+)</text>
        <dbReference type="Rhea" id="RHEA:24252"/>
        <dbReference type="ChEBI" id="CHEBI:15377"/>
        <dbReference type="ChEBI" id="CHEBI:15378"/>
        <dbReference type="ChEBI" id="CHEBI:58141"/>
        <dbReference type="ChEBI" id="CHEBI:456216"/>
        <dbReference type="EC" id="3.6.1.41"/>
    </reaction>
</comment>
<evidence type="ECO:0000256" key="2">
    <source>
        <dbReference type="ARBA" id="ARBA00005019"/>
    </source>
</evidence>
<feature type="domain" description="HD/PDEase" evidence="15">
    <location>
        <begin position="193"/>
        <end position="318"/>
    </location>
</feature>
<dbReference type="AlphaFoldDB" id="A0A5B9Y7F2"/>
<dbReference type="InterPro" id="IPR006674">
    <property type="entry name" value="HD_domain"/>
</dbReference>
<comment type="similarity">
    <text evidence="14">Belongs to the NadD family.</text>
</comment>
<comment type="catalytic activity">
    <reaction evidence="12 14">
        <text>nicotinate beta-D-ribonucleotide + ATP + H(+) = deamido-NAD(+) + diphosphate</text>
        <dbReference type="Rhea" id="RHEA:22860"/>
        <dbReference type="ChEBI" id="CHEBI:15378"/>
        <dbReference type="ChEBI" id="CHEBI:30616"/>
        <dbReference type="ChEBI" id="CHEBI:33019"/>
        <dbReference type="ChEBI" id="CHEBI:57502"/>
        <dbReference type="ChEBI" id="CHEBI:58437"/>
        <dbReference type="EC" id="2.7.7.18"/>
    </reaction>
</comment>
<evidence type="ECO:0000256" key="14">
    <source>
        <dbReference type="HAMAP-Rule" id="MF_00244"/>
    </source>
</evidence>
<dbReference type="SMART" id="SM00471">
    <property type="entry name" value="HDc"/>
    <property type="match status" value="1"/>
</dbReference>
<dbReference type="GO" id="GO:0009435">
    <property type="term" value="P:NAD+ biosynthetic process"/>
    <property type="evidence" value="ECO:0007669"/>
    <property type="project" value="UniProtKB-UniRule"/>
</dbReference>
<evidence type="ECO:0000256" key="1">
    <source>
        <dbReference type="ARBA" id="ARBA00002324"/>
    </source>
</evidence>
<dbReference type="HAMAP" id="MF_00244">
    <property type="entry name" value="NaMN_adenylyltr"/>
    <property type="match status" value="1"/>
</dbReference>
<keyword evidence="8" id="KW-0378">Hydrolase</keyword>
<evidence type="ECO:0000256" key="11">
    <source>
        <dbReference type="ARBA" id="ARBA00023027"/>
    </source>
</evidence>
<dbReference type="CDD" id="cd00077">
    <property type="entry name" value="HDc"/>
    <property type="match status" value="1"/>
</dbReference>
<dbReference type="PANTHER" id="PTHR39321">
    <property type="entry name" value="NICOTINATE-NUCLEOTIDE ADENYLYLTRANSFERASE-RELATED"/>
    <property type="match status" value="1"/>
</dbReference>
<sequence>MKKVAIFGGSFDPIHTDHVNIMKACHEKLGFEEVWIVPAYVNPFKTLSSSSVTQRLEMINIAIKGLDFIRLETFEVRKHERSYTYDTVCHFQKSYPDIEFSFIMGSDQLDSFENWDHFSDLIKSIDFKVFLRSDVYNKDIVEKYNLETFTFENNFLSSTKIRNLEDLNLQIKEVNDYVNNKLMFLYERVESKMDEERYFHSLNVGQEALLLAQLNNYDLNKALVAGTLHDVAKRWTIDEMKSFIAKYDKSLLSEPEPVLHSFAGAFHLKYDWLLDDQEVVDAVFKHTVGDKEMSTLDMIVFCADKISSERNYPDVEKYRALVYSDLKTGFISLLEQQYNVAVKKHGPNSIGQKLIETYSYWVKGE</sequence>
<evidence type="ECO:0000256" key="13">
    <source>
        <dbReference type="ARBA" id="ARBA00049417"/>
    </source>
</evidence>
<keyword evidence="9 14" id="KW-0067">ATP-binding</keyword>
<evidence type="ECO:0000256" key="12">
    <source>
        <dbReference type="ARBA" id="ARBA00048721"/>
    </source>
</evidence>
<evidence type="ECO:0000256" key="6">
    <source>
        <dbReference type="ARBA" id="ARBA00022723"/>
    </source>
</evidence>
<keyword evidence="5 14" id="KW-0548">Nucleotidyltransferase</keyword>
<dbReference type="InterPro" id="IPR005249">
    <property type="entry name" value="YqeK"/>
</dbReference>
<dbReference type="Gene3D" id="1.10.3210.10">
    <property type="entry name" value="Hypothetical protein af1432"/>
    <property type="match status" value="1"/>
</dbReference>
<evidence type="ECO:0000256" key="3">
    <source>
        <dbReference type="ARBA" id="ARBA00022642"/>
    </source>
</evidence>
<dbReference type="InterPro" id="IPR014729">
    <property type="entry name" value="Rossmann-like_a/b/a_fold"/>
</dbReference>
<dbReference type="SUPFAM" id="SSF52374">
    <property type="entry name" value="Nucleotidylyl transferase"/>
    <property type="match status" value="1"/>
</dbReference>
<keyword evidence="4 14" id="KW-0808">Transferase</keyword>
<dbReference type="InterPro" id="IPR004821">
    <property type="entry name" value="Cyt_trans-like"/>
</dbReference>
<keyword evidence="17" id="KW-1185">Reference proteome</keyword>
<accession>A0A5B9Y7F2</accession>
<dbReference type="Proteomes" id="UP000323144">
    <property type="component" value="Chromosome"/>
</dbReference>
<evidence type="ECO:0000256" key="10">
    <source>
        <dbReference type="ARBA" id="ARBA00023004"/>
    </source>
</evidence>
<dbReference type="CDD" id="cd02165">
    <property type="entry name" value="NMNAT"/>
    <property type="match status" value="1"/>
</dbReference>
<organism evidence="16 17">
    <name type="scientific">Spiroplasma chinense</name>
    <dbReference type="NCBI Taxonomy" id="216932"/>
    <lineage>
        <taxon>Bacteria</taxon>
        <taxon>Bacillati</taxon>
        <taxon>Mycoplasmatota</taxon>
        <taxon>Mollicutes</taxon>
        <taxon>Entomoplasmatales</taxon>
        <taxon>Spiroplasmataceae</taxon>
        <taxon>Spiroplasma</taxon>
    </lineage>
</organism>
<keyword evidence="7 14" id="KW-0547">Nucleotide-binding</keyword>
<dbReference type="GO" id="GO:0005524">
    <property type="term" value="F:ATP binding"/>
    <property type="evidence" value="ECO:0007669"/>
    <property type="project" value="UniProtKB-KW"/>
</dbReference>
<dbReference type="GO" id="GO:0004515">
    <property type="term" value="F:nicotinate-nucleotide adenylyltransferase activity"/>
    <property type="evidence" value="ECO:0007669"/>
    <property type="project" value="UniProtKB-UniRule"/>
</dbReference>
<dbReference type="GO" id="GO:0046872">
    <property type="term" value="F:metal ion binding"/>
    <property type="evidence" value="ECO:0007669"/>
    <property type="project" value="UniProtKB-KW"/>
</dbReference>
<dbReference type="Pfam" id="PF01966">
    <property type="entry name" value="HD"/>
    <property type="match status" value="1"/>
</dbReference>
<evidence type="ECO:0000313" key="16">
    <source>
        <dbReference type="EMBL" id="QEH62032.1"/>
    </source>
</evidence>
<dbReference type="KEGG" id="schi:SCHIN_v1c08370"/>
<dbReference type="EMBL" id="CP043026">
    <property type="protein sequence ID" value="QEH62032.1"/>
    <property type="molecule type" value="Genomic_DNA"/>
</dbReference>
<proteinExistence type="inferred from homology"/>
<comment type="pathway">
    <text evidence="2 14">Cofactor biosynthesis; NAD(+) biosynthesis; deamido-NAD(+) from nicotinate D-ribonucleotide: step 1/1.</text>
</comment>
<reference evidence="16 17" key="1">
    <citation type="submission" date="2019-08" db="EMBL/GenBank/DDBJ databases">
        <title>Complete genome sequence of Spiroplasma chinense CCH (DSM 19755).</title>
        <authorList>
            <person name="Shen H.-Y."/>
            <person name="Lin Y.-C."/>
            <person name="Chou L."/>
            <person name="Kuo C.-H."/>
        </authorList>
    </citation>
    <scope>NUCLEOTIDE SEQUENCE [LARGE SCALE GENOMIC DNA]</scope>
    <source>
        <strain evidence="16 17">CCH</strain>
    </source>
</reference>
<keyword evidence="10" id="KW-0408">Iron</keyword>
<dbReference type="InterPro" id="IPR003607">
    <property type="entry name" value="HD/PDEase_dom"/>
</dbReference>